<organism evidence="3 4">
    <name type="scientific">Metarhizium rileyi (strain RCEF 4871)</name>
    <name type="common">Nomuraea rileyi</name>
    <dbReference type="NCBI Taxonomy" id="1649241"/>
    <lineage>
        <taxon>Eukaryota</taxon>
        <taxon>Fungi</taxon>
        <taxon>Dikarya</taxon>
        <taxon>Ascomycota</taxon>
        <taxon>Pezizomycotina</taxon>
        <taxon>Sordariomycetes</taxon>
        <taxon>Hypocreomycetidae</taxon>
        <taxon>Hypocreales</taxon>
        <taxon>Clavicipitaceae</taxon>
        <taxon>Metarhizium</taxon>
    </lineage>
</organism>
<dbReference type="InterPro" id="IPR036928">
    <property type="entry name" value="AS_sf"/>
</dbReference>
<dbReference type="STRING" id="1081105.A0A166YT69"/>
<dbReference type="OrthoDB" id="566138at2759"/>
<sequence>MVRSNVFIVSLGLAGSLLTPGALATHVLGVDFPSLLDATLDDLRQGLDSGLFTSVDLTKAYIARINEVANELHAVNEVNPDALSIAAAMDAERRKNSAHSRGPLHGIPVLLKDNMATLDRMNTTAGSFALVGAQPEEDSTVAAKLRKAGVILLGKTNMSEWANCRSVNTTHGWSAYGGQTKGAYLRDQDPSGSSSGSAVSSSIGLAWAALGTETIGSIISPANVNNIVGIKPSVGLTSRYMVVPISEHQDTVGPMARTVKDAAYLLAAIAGVDKNDNYTSAIPFKGNLPDYVAACKEGGLKGKRFGVPRSWLAPQNETTPALLQAFEDSLKLLQSEGAVIVDNIKTPGLKKIRDSFLVVMGADMLTGFSTHYLNHLKTNPNNITTLRKMKDFTENSPKEEWPVRDTLIWQNALDRGINNTSPQFWGNLTEQLDLAGPLGILGAIKNNSLDALVIPTTFLHPLSAFAGGPVITVPMGKEPDTSPEDRDQPGGLIATGPNLPFGLAFAGEPFGEEKLIEIAYAFEQKTKARGTVQPLVKPKTELRDMVGRQKNRFWCSSGRRMLHA</sequence>
<proteinExistence type="predicted"/>
<protein>
    <submittedName>
        <fullName evidence="3">Glutamyl-tRNA(Gln) amidotransferase subunit A</fullName>
    </submittedName>
</protein>
<gene>
    <name evidence="3" type="ORF">NOR_07248</name>
</gene>
<feature type="chain" id="PRO_5007882923" evidence="1">
    <location>
        <begin position="25"/>
        <end position="564"/>
    </location>
</feature>
<evidence type="ECO:0000313" key="4">
    <source>
        <dbReference type="Proteomes" id="UP000243498"/>
    </source>
</evidence>
<feature type="domain" description="Amidase" evidence="2">
    <location>
        <begin position="56"/>
        <end position="514"/>
    </location>
</feature>
<dbReference type="AlphaFoldDB" id="A0A166YT69"/>
<keyword evidence="4" id="KW-1185">Reference proteome</keyword>
<evidence type="ECO:0000256" key="1">
    <source>
        <dbReference type="SAM" id="SignalP"/>
    </source>
</evidence>
<accession>A0A166YT69</accession>
<dbReference type="OMA" id="AYGGQCI"/>
<dbReference type="InterPro" id="IPR023631">
    <property type="entry name" value="Amidase_dom"/>
</dbReference>
<dbReference type="Proteomes" id="UP000243498">
    <property type="component" value="Unassembled WGS sequence"/>
</dbReference>
<dbReference type="EMBL" id="AZHC01000031">
    <property type="protein sequence ID" value="OAA37232.1"/>
    <property type="molecule type" value="Genomic_DNA"/>
</dbReference>
<dbReference type="Gene3D" id="3.90.1300.10">
    <property type="entry name" value="Amidase signature (AS) domain"/>
    <property type="match status" value="1"/>
</dbReference>
<comment type="caution">
    <text evidence="3">The sequence shown here is derived from an EMBL/GenBank/DDBJ whole genome shotgun (WGS) entry which is preliminary data.</text>
</comment>
<feature type="signal peptide" evidence="1">
    <location>
        <begin position="1"/>
        <end position="24"/>
    </location>
</feature>
<reference evidence="3 4" key="1">
    <citation type="journal article" date="2016" name="Genome Biol. Evol.">
        <title>Divergent and convergent evolution of fungal pathogenicity.</title>
        <authorList>
            <person name="Shang Y."/>
            <person name="Xiao G."/>
            <person name="Zheng P."/>
            <person name="Cen K."/>
            <person name="Zhan S."/>
            <person name="Wang C."/>
        </authorList>
    </citation>
    <scope>NUCLEOTIDE SEQUENCE [LARGE SCALE GENOMIC DNA]</scope>
    <source>
        <strain evidence="3 4">RCEF 4871</strain>
    </source>
</reference>
<dbReference type="Pfam" id="PF01425">
    <property type="entry name" value="Amidase"/>
    <property type="match status" value="1"/>
</dbReference>
<dbReference type="PANTHER" id="PTHR42678:SF34">
    <property type="entry name" value="OS04G0183300 PROTEIN"/>
    <property type="match status" value="1"/>
</dbReference>
<keyword evidence="1" id="KW-0732">Signal</keyword>
<evidence type="ECO:0000313" key="3">
    <source>
        <dbReference type="EMBL" id="OAA37232.1"/>
    </source>
</evidence>
<dbReference type="SUPFAM" id="SSF75304">
    <property type="entry name" value="Amidase signature (AS) enzymes"/>
    <property type="match status" value="1"/>
</dbReference>
<evidence type="ECO:0000259" key="2">
    <source>
        <dbReference type="Pfam" id="PF01425"/>
    </source>
</evidence>
<name>A0A166YT69_METRR</name>
<dbReference type="PANTHER" id="PTHR42678">
    <property type="entry name" value="AMIDASE"/>
    <property type="match status" value="1"/>
</dbReference>